<dbReference type="EMBL" id="JAGINU010000001">
    <property type="protein sequence ID" value="MBP2368389.1"/>
    <property type="molecule type" value="Genomic_DNA"/>
</dbReference>
<evidence type="ECO:0000256" key="2">
    <source>
        <dbReference type="ARBA" id="ARBA00022475"/>
    </source>
</evidence>
<feature type="transmembrane region" description="Helical" evidence="8">
    <location>
        <begin position="439"/>
        <end position="456"/>
    </location>
</feature>
<evidence type="ECO:0000256" key="4">
    <source>
        <dbReference type="ARBA" id="ARBA00022989"/>
    </source>
</evidence>
<dbReference type="RefSeq" id="WP_210029442.1">
    <property type="nucleotide sequence ID" value="NZ_JAGINU010000001.1"/>
</dbReference>
<feature type="transmembrane region" description="Helical" evidence="8">
    <location>
        <begin position="30"/>
        <end position="50"/>
    </location>
</feature>
<name>A0ABS4VWV2_9PSEU</name>
<feature type="transmembrane region" description="Helical" evidence="8">
    <location>
        <begin position="416"/>
        <end position="433"/>
    </location>
</feature>
<feature type="region of interest" description="Disordered" evidence="7">
    <location>
        <begin position="378"/>
        <end position="408"/>
    </location>
</feature>
<comment type="subcellular location">
    <subcellularLocation>
        <location evidence="1">Cell membrane</location>
        <topology evidence="1">Multi-pass membrane protein</topology>
    </subcellularLocation>
</comment>
<feature type="transmembrane region" description="Helical" evidence="8">
    <location>
        <begin position="56"/>
        <end position="75"/>
    </location>
</feature>
<evidence type="ECO:0000313" key="11">
    <source>
        <dbReference type="Proteomes" id="UP001519295"/>
    </source>
</evidence>
<keyword evidence="4 8" id="KW-1133">Transmembrane helix</keyword>
<feature type="transmembrane region" description="Helical" evidence="8">
    <location>
        <begin position="512"/>
        <end position="532"/>
    </location>
</feature>
<dbReference type="Proteomes" id="UP001519295">
    <property type="component" value="Unassembled WGS sequence"/>
</dbReference>
<comment type="similarity">
    <text evidence="6">Belongs to the YccS/YhfK family.</text>
</comment>
<feature type="domain" description="Integral membrane bound transporter" evidence="9">
    <location>
        <begin position="425"/>
        <end position="551"/>
    </location>
</feature>
<feature type="transmembrane region" description="Helical" evidence="8">
    <location>
        <begin position="538"/>
        <end position="557"/>
    </location>
</feature>
<accession>A0ABS4VWV2</accession>
<keyword evidence="11" id="KW-1185">Reference proteome</keyword>
<dbReference type="InterPro" id="IPR049453">
    <property type="entry name" value="Memb_transporter_dom"/>
</dbReference>
<feature type="region of interest" description="Disordered" evidence="7">
    <location>
        <begin position="717"/>
        <end position="749"/>
    </location>
</feature>
<dbReference type="PANTHER" id="PTHR30509">
    <property type="entry name" value="P-HYDROXYBENZOIC ACID EFFLUX PUMP SUBUNIT-RELATED"/>
    <property type="match status" value="1"/>
</dbReference>
<gene>
    <name evidence="10" type="ORF">JOF36_004085</name>
</gene>
<evidence type="ECO:0000256" key="3">
    <source>
        <dbReference type="ARBA" id="ARBA00022692"/>
    </source>
</evidence>
<feature type="region of interest" description="Disordered" evidence="7">
    <location>
        <begin position="679"/>
        <end position="702"/>
    </location>
</feature>
<feature type="compositionally biased region" description="Basic and acidic residues" evidence="7">
    <location>
        <begin position="378"/>
        <end position="389"/>
    </location>
</feature>
<evidence type="ECO:0000256" key="7">
    <source>
        <dbReference type="SAM" id="MobiDB-lite"/>
    </source>
</evidence>
<organism evidence="10 11">
    <name type="scientific">Pseudonocardia parietis</name>
    <dbReference type="NCBI Taxonomy" id="570936"/>
    <lineage>
        <taxon>Bacteria</taxon>
        <taxon>Bacillati</taxon>
        <taxon>Actinomycetota</taxon>
        <taxon>Actinomycetes</taxon>
        <taxon>Pseudonocardiales</taxon>
        <taxon>Pseudonocardiaceae</taxon>
        <taxon>Pseudonocardia</taxon>
    </lineage>
</organism>
<keyword evidence="5 8" id="KW-0472">Membrane</keyword>
<feature type="transmembrane region" description="Helical" evidence="8">
    <location>
        <begin position="87"/>
        <end position="103"/>
    </location>
</feature>
<sequence length="830" mass="87581">MTARWGGRGPAWWAELRSRAATVDPGHTRLHLASVATAAMLCAALLTTGVRVLTGAPVTIVLFSVVLAMISNLAVNEPELARRRVTTALMVLPAAASATLSALLAGHWIAADTVFVLIMMVAVGVRRFGPRGTALGMATFSPYFLVQFLQVGPPGLPYLLAAVVIGIGSTFVLRCLVFVRRVETVLEALVRAFEARLHVVLLAASDVLDAHGRLAAPDLAPLQRAEFRLNETALLVADRLDDADDDPAVRRPAYLPGGAPPGGPDEAESEIAGLRQWIVDSELAAERVAMAVRRSVEHHDAIPADDREALGAGVRALAAATSVGTPRPMAASLYGSARDAVDDIVARPGGSGPDARAQRIGFAVLRLADAMQTTVEQAQRRIADRRDADATPGTPSEPERPGEAESDGLRLHTRQAVQVGVAGGLAIVVGELISPDRWYWAVIAAFVVFAGTASRGDVLSRGWARAVGTAGGVVAGMLLALLVAGNVLASLVLLFVCVFLALYLVRISQTMMAFWITAVLALVYGVIGQFSIETMVLRVQETLAGGALGMLAAYLILPTRSRNAFADALDEALSAVDASLRCSVDRALGRWGTDDPLEKAREVGTAVATVRDRARPLEHPFIRRPLRRGVHHTVRVLGALDHYTRLLAAQAATAHVPGWAGTLDPAAVRVRENVDGLRRILNDGWGPSDRREHGPDSSSADYGVASAEDLIDTAEADAAAQPADPPSAGPPSAGARTGGDTQPPQVPAGLPDLRLPGVEAVDTAGWVASTDPPVRNTTAGSPPGHRLRRLAAARLLRRIDQLAVGLARELRGGTWNEPPGHGAARVRLRR</sequence>
<evidence type="ECO:0000256" key="8">
    <source>
        <dbReference type="SAM" id="Phobius"/>
    </source>
</evidence>
<proteinExistence type="inferred from homology"/>
<feature type="compositionally biased region" description="Basic and acidic residues" evidence="7">
    <location>
        <begin position="397"/>
        <end position="408"/>
    </location>
</feature>
<evidence type="ECO:0000256" key="1">
    <source>
        <dbReference type="ARBA" id="ARBA00004651"/>
    </source>
</evidence>
<evidence type="ECO:0000259" key="9">
    <source>
        <dbReference type="Pfam" id="PF13515"/>
    </source>
</evidence>
<dbReference type="Pfam" id="PF13515">
    <property type="entry name" value="FUSC_2"/>
    <property type="match status" value="1"/>
</dbReference>
<evidence type="ECO:0000256" key="6">
    <source>
        <dbReference type="ARBA" id="ARBA00043993"/>
    </source>
</evidence>
<evidence type="ECO:0000256" key="5">
    <source>
        <dbReference type="ARBA" id="ARBA00023136"/>
    </source>
</evidence>
<feature type="transmembrane region" description="Helical" evidence="8">
    <location>
        <begin position="463"/>
        <end position="481"/>
    </location>
</feature>
<feature type="transmembrane region" description="Helical" evidence="8">
    <location>
        <begin position="487"/>
        <end position="505"/>
    </location>
</feature>
<evidence type="ECO:0000313" key="10">
    <source>
        <dbReference type="EMBL" id="MBP2368389.1"/>
    </source>
</evidence>
<feature type="transmembrane region" description="Helical" evidence="8">
    <location>
        <begin position="158"/>
        <end position="179"/>
    </location>
</feature>
<keyword evidence="3 8" id="KW-0812">Transmembrane</keyword>
<reference evidence="10 11" key="1">
    <citation type="submission" date="2021-03" db="EMBL/GenBank/DDBJ databases">
        <title>Sequencing the genomes of 1000 actinobacteria strains.</title>
        <authorList>
            <person name="Klenk H.-P."/>
        </authorList>
    </citation>
    <scope>NUCLEOTIDE SEQUENCE [LARGE SCALE GENOMIC DNA]</scope>
    <source>
        <strain evidence="10 11">DSM 45256</strain>
    </source>
</reference>
<dbReference type="PANTHER" id="PTHR30509:SF9">
    <property type="entry name" value="MULTIDRUG RESISTANCE PROTEIN MDTO"/>
    <property type="match status" value="1"/>
</dbReference>
<protein>
    <recommendedName>
        <fullName evidence="9">Integral membrane bound transporter domain-containing protein</fullName>
    </recommendedName>
</protein>
<keyword evidence="2" id="KW-1003">Cell membrane</keyword>
<comment type="caution">
    <text evidence="10">The sequence shown here is derived from an EMBL/GenBank/DDBJ whole genome shotgun (WGS) entry which is preliminary data.</text>
</comment>